<dbReference type="MGI" id="MGI:1097158">
    <property type="gene designation" value="Calu"/>
</dbReference>
<reference evidence="1" key="6">
    <citation type="journal article" date="2002" name="Nature">
        <title>Analysis of the mouse transcriptome based on functional annotation of 60,770 full-length cDNAs.</title>
        <authorList>
            <consortium name="The FANTOM Consortium and the RIKEN Genome Exploration Research Group Phase I and II Team"/>
        </authorList>
    </citation>
    <scope>NUCLEOTIDE SEQUENCE</scope>
    <source>
        <strain evidence="1">C57BL/6J</strain>
        <tissue evidence="1">Urinary bladder</tissue>
    </source>
</reference>
<reference evidence="1" key="2">
    <citation type="journal article" date="2000" name="Genome Res.">
        <title>Normalization and subtraction of cap-trapper-selected cDNAs to prepare full-length cDNA libraries for rapid discovery of new genes.</title>
        <authorList>
            <person name="Carninci P."/>
            <person name="Shibata Y."/>
            <person name="Hayatsu N."/>
            <person name="Sugahara Y."/>
            <person name="Shibata K."/>
            <person name="Itoh M."/>
            <person name="Konno H."/>
            <person name="Okazaki Y."/>
            <person name="Muramatsu M."/>
            <person name="Hayashizaki Y."/>
        </authorList>
    </citation>
    <scope>NUCLEOTIDE SEQUENCE</scope>
    <source>
        <strain evidence="1">C57BL/6J</strain>
        <tissue evidence="1">Urinary bladder</tissue>
    </source>
</reference>
<accession>Q8CBP3</accession>
<reference evidence="1" key="5">
    <citation type="submission" date="2001-07" db="EMBL/GenBank/DDBJ databases">
        <authorList>
            <person name="Adachi J."/>
            <person name="Aizawa K."/>
            <person name="Akimura T."/>
            <person name="Arakawa T."/>
            <person name="Bono H."/>
            <person name="Carninci P."/>
            <person name="Fukuda S."/>
            <person name="Furuno M."/>
            <person name="Hanagaki T."/>
            <person name="Hara A."/>
            <person name="Hashizume W."/>
            <person name="Hayashida K."/>
            <person name="Hayatsu N."/>
            <person name="Hiramoto K."/>
            <person name="Hiraoka T."/>
            <person name="Hirozane T."/>
            <person name="Hori F."/>
            <person name="Imotani K."/>
            <person name="Ishii Y."/>
            <person name="Itoh M."/>
            <person name="Kagawa I."/>
            <person name="Kasukawa T."/>
            <person name="Katoh H."/>
            <person name="Kawai J."/>
            <person name="Kojima Y."/>
            <person name="Kondo S."/>
            <person name="Konno H."/>
            <person name="Kouda M."/>
            <person name="Koya S."/>
            <person name="Kurihara C."/>
            <person name="Matsuyama T."/>
            <person name="Miyazaki A."/>
            <person name="Murata M."/>
            <person name="Nakamura M."/>
            <person name="Nishi K."/>
            <person name="Nomura K."/>
            <person name="Numazaki R."/>
            <person name="Ohno M."/>
            <person name="Ohsato N."/>
            <person name="Okazaki Y."/>
            <person name="Saito R."/>
            <person name="Saitoh H."/>
            <person name="Sakai C."/>
            <person name="Sakai K."/>
            <person name="Sakazume N."/>
            <person name="Sano H."/>
            <person name="Sasaki D."/>
            <person name="Shibata K."/>
            <person name="Shinagawa A."/>
            <person name="Shiraki T."/>
            <person name="Sogabe Y."/>
            <person name="Tagami M."/>
            <person name="Tagawa A."/>
            <person name="Takahashi F."/>
            <person name="Takaku-Akahira S."/>
            <person name="Takeda Y."/>
            <person name="Tanaka T."/>
            <person name="Tomaru A."/>
            <person name="Toya T."/>
            <person name="Yasunishi A."/>
            <person name="Muramatsu M."/>
            <person name="Hayashizaki Y."/>
        </authorList>
    </citation>
    <scope>NUCLEOTIDE SEQUENCE</scope>
    <source>
        <strain evidence="1">C57BL/6J</strain>
        <tissue evidence="1">Urinary bladder</tissue>
    </source>
</reference>
<protein>
    <submittedName>
        <fullName evidence="1">Uncharacterized protein</fullName>
    </submittedName>
</protein>
<reference evidence="1" key="1">
    <citation type="journal article" date="1999" name="Methods Enzymol.">
        <title>High-efficiency full-length cDNA cloning.</title>
        <authorList>
            <person name="Carninci P."/>
            <person name="Hayashizaki Y."/>
        </authorList>
    </citation>
    <scope>NUCLEOTIDE SEQUENCE</scope>
    <source>
        <strain evidence="1">C57BL/6J</strain>
        <tissue evidence="1">Urinary bladder</tissue>
    </source>
</reference>
<feature type="non-terminal residue" evidence="1">
    <location>
        <position position="1"/>
    </location>
</feature>
<gene>
    <name evidence="2" type="primary">Calu</name>
</gene>
<reference evidence="1" key="3">
    <citation type="journal article" date="2000" name="Genome Res.">
        <title>RIKEN integrated sequence analysis (RISA) system--384-format sequencing pipeline with 384 multicapillary sequencer.</title>
        <authorList>
            <person name="Shibata K."/>
            <person name="Itoh M."/>
            <person name="Aizawa K."/>
            <person name="Nagaoka S."/>
            <person name="Sasaki N."/>
            <person name="Carninci P."/>
            <person name="Konno H."/>
            <person name="Akiyama J."/>
            <person name="Nishi K."/>
            <person name="Kitsunai T."/>
            <person name="Tashiro H."/>
            <person name="Itoh M."/>
            <person name="Sumi N."/>
            <person name="Ishii Y."/>
            <person name="Nakamura S."/>
            <person name="Hazama M."/>
            <person name="Nishine T."/>
            <person name="Harada A."/>
            <person name="Yamamoto R."/>
            <person name="Matsumoto H."/>
            <person name="Sakaguchi S."/>
            <person name="Ikegami T."/>
            <person name="Kashiwagi K."/>
            <person name="Fujiwake S."/>
            <person name="Inoue K."/>
            <person name="Togawa Y."/>
            <person name="Izawa M."/>
            <person name="Ohara E."/>
            <person name="Watahiki M."/>
            <person name="Yoneda Y."/>
            <person name="Ishikawa T."/>
            <person name="Ozawa K."/>
            <person name="Tanaka T."/>
            <person name="Matsuura S."/>
            <person name="Kawai J."/>
            <person name="Okazaki Y."/>
            <person name="Muramatsu M."/>
            <person name="Inoue Y."/>
            <person name="Kira A."/>
            <person name="Hayashizaki Y."/>
        </authorList>
    </citation>
    <scope>NUCLEOTIDE SEQUENCE</scope>
    <source>
        <strain evidence="1">C57BL/6J</strain>
        <tissue evidence="1">Urinary bladder</tissue>
    </source>
</reference>
<sequence length="117" mass="12609">GARELTPWVSRSHGILRRGAPGKGKFCGAGWVLVRSYSVRRPCSPFVVGVLTPVSVHRDGPEAPLWPSECGPRLAVPQLCGKGCSSRALRPPGHRFCAWFRASLISSPGSSTQCPWD</sequence>
<reference evidence="1" key="8">
    <citation type="journal article" date="2005" name="Science">
        <title>Antisense Transcription in the Mammalian Transcriptome.</title>
        <authorList>
            <consortium name="RIKEN Genome Exploration Research Group and Genome Science Group (Genome Network Project Core Group) and the FANTOM Consortium"/>
        </authorList>
    </citation>
    <scope>NUCLEOTIDE SEQUENCE</scope>
    <source>
        <strain evidence="1">C57BL/6J</strain>
        <tissue evidence="1">Urinary bladder</tissue>
    </source>
</reference>
<evidence type="ECO:0000313" key="2">
    <source>
        <dbReference type="MGI" id="MGI:1097158"/>
    </source>
</evidence>
<dbReference type="EMBL" id="AK035600">
    <property type="protein sequence ID" value="BAC29120.1"/>
    <property type="molecule type" value="mRNA"/>
</dbReference>
<organism evidence="1">
    <name type="scientific">Mus musculus</name>
    <name type="common">Mouse</name>
    <dbReference type="NCBI Taxonomy" id="10090"/>
    <lineage>
        <taxon>Eukaryota</taxon>
        <taxon>Metazoa</taxon>
        <taxon>Chordata</taxon>
        <taxon>Craniata</taxon>
        <taxon>Vertebrata</taxon>
        <taxon>Euteleostomi</taxon>
        <taxon>Mammalia</taxon>
        <taxon>Eutheria</taxon>
        <taxon>Euarchontoglires</taxon>
        <taxon>Glires</taxon>
        <taxon>Rodentia</taxon>
        <taxon>Myomorpha</taxon>
        <taxon>Muroidea</taxon>
        <taxon>Muridae</taxon>
        <taxon>Murinae</taxon>
        <taxon>Mus</taxon>
        <taxon>Mus</taxon>
    </lineage>
</organism>
<dbReference type="AlphaFoldDB" id="Q8CBP3"/>
<evidence type="ECO:0000313" key="1">
    <source>
        <dbReference type="EMBL" id="BAC29120.1"/>
    </source>
</evidence>
<proteinExistence type="evidence at transcript level"/>
<name>Q8CBP3_MOUSE</name>
<reference evidence="1" key="7">
    <citation type="journal article" date="2005" name="Science">
        <title>The Transcriptional Landscape of the Mammalian Genome.</title>
        <authorList>
            <consortium name="The FANTOM Consortium"/>
            <consortium name="Riken Genome Exploration Research Group and Genome Science Group (Genome Network Project Core Group)"/>
        </authorList>
    </citation>
    <scope>NUCLEOTIDE SEQUENCE</scope>
    <source>
        <strain evidence="1">C57BL/6J</strain>
        <tissue evidence="1">Urinary bladder</tissue>
    </source>
</reference>
<reference evidence="1" key="4">
    <citation type="journal article" date="2001" name="Nature">
        <title>Functional annotation of a full-length mouse cDNA collection.</title>
        <authorList>
            <consortium name="The RIKEN Genome Exploration Research Group Phase II Team and the FANTOM Consortium"/>
        </authorList>
    </citation>
    <scope>NUCLEOTIDE SEQUENCE</scope>
    <source>
        <strain evidence="1">C57BL/6J</strain>
        <tissue evidence="1">Urinary bladder</tissue>
    </source>
</reference>
<dbReference type="AGR" id="MGI:1097158"/>